<dbReference type="AlphaFoldDB" id="A0A147F269"/>
<accession>A0A147F269</accession>
<dbReference type="GO" id="GO:1904047">
    <property type="term" value="F:S-adenosyl-L-methionine binding"/>
    <property type="evidence" value="ECO:0007669"/>
    <property type="project" value="TreeGrafter"/>
</dbReference>
<protein>
    <submittedName>
        <fullName evidence="1">Radical SAM protein</fullName>
    </submittedName>
</protein>
<dbReference type="Proteomes" id="UP000072189">
    <property type="component" value="Unassembled WGS sequence"/>
</dbReference>
<organism evidence="1 2">
    <name type="scientific">Microbacterium testaceum</name>
    <name type="common">Aureobacterium testaceum</name>
    <name type="synonym">Brevibacterium testaceum</name>
    <dbReference type="NCBI Taxonomy" id="2033"/>
    <lineage>
        <taxon>Bacteria</taxon>
        <taxon>Bacillati</taxon>
        <taxon>Actinomycetota</taxon>
        <taxon>Actinomycetes</taxon>
        <taxon>Micrococcales</taxon>
        <taxon>Microbacteriaceae</taxon>
        <taxon>Microbacterium</taxon>
    </lineage>
</organism>
<feature type="non-terminal residue" evidence="1">
    <location>
        <position position="1"/>
    </location>
</feature>
<dbReference type="PATRIC" id="fig|2033.7.peg.1036"/>
<sequence length="146" mass="16638">MPTATAKVTDLRTSPMSERIAAINDFVDAGFEVHVNFSPVILTPTWLADWRELFDEIDATLRPRAKAQLACEVIFLTHNEGLHQVNLGWHPRGEELLWTPRLQEEKTSQNGAVNVRYRHPLKAQSVAALTELIAEKLPYCRVRYAF</sequence>
<comment type="caution">
    <text evidence="1">The sequence shown here is derived from an EMBL/GenBank/DDBJ whole genome shotgun (WGS) entry which is preliminary data.</text>
</comment>
<dbReference type="InterPro" id="IPR049539">
    <property type="entry name" value="SPL"/>
</dbReference>
<reference evidence="1 2" key="1">
    <citation type="journal article" date="2016" name="Front. Microbiol.">
        <title>Genomic Resource of Rice Seed Associated Bacteria.</title>
        <authorList>
            <person name="Midha S."/>
            <person name="Bansal K."/>
            <person name="Sharma S."/>
            <person name="Kumar N."/>
            <person name="Patil P.P."/>
            <person name="Chaudhry V."/>
            <person name="Patil P.B."/>
        </authorList>
    </citation>
    <scope>NUCLEOTIDE SEQUENCE [LARGE SCALE GENOMIC DNA]</scope>
    <source>
        <strain evidence="1 2">RSA3</strain>
    </source>
</reference>
<gene>
    <name evidence="1" type="ORF">RSA3_18140</name>
</gene>
<dbReference type="EMBL" id="LDRV01000174">
    <property type="protein sequence ID" value="KTS03982.1"/>
    <property type="molecule type" value="Genomic_DNA"/>
</dbReference>
<dbReference type="PANTHER" id="PTHR37822:SF2">
    <property type="entry name" value="SPORE PHOTOPRODUCT LYASE"/>
    <property type="match status" value="1"/>
</dbReference>
<proteinExistence type="predicted"/>
<dbReference type="GO" id="GO:0051539">
    <property type="term" value="F:4 iron, 4 sulfur cluster binding"/>
    <property type="evidence" value="ECO:0007669"/>
    <property type="project" value="TreeGrafter"/>
</dbReference>
<evidence type="ECO:0000313" key="1">
    <source>
        <dbReference type="EMBL" id="KTS03982.1"/>
    </source>
</evidence>
<dbReference type="GO" id="GO:0042601">
    <property type="term" value="C:endospore-forming forespore"/>
    <property type="evidence" value="ECO:0007669"/>
    <property type="project" value="TreeGrafter"/>
</dbReference>
<name>A0A147F269_MICTE</name>
<dbReference type="GO" id="GO:0003913">
    <property type="term" value="F:DNA photolyase activity"/>
    <property type="evidence" value="ECO:0007669"/>
    <property type="project" value="TreeGrafter"/>
</dbReference>
<evidence type="ECO:0000313" key="2">
    <source>
        <dbReference type="Proteomes" id="UP000072189"/>
    </source>
</evidence>
<dbReference type="PANTHER" id="PTHR37822">
    <property type="entry name" value="SPORE PHOTOPRODUCT LYASE-RELATED"/>
    <property type="match status" value="1"/>
</dbReference>
<dbReference type="Pfam" id="PF20903">
    <property type="entry name" value="SPL"/>
    <property type="match status" value="1"/>
</dbReference>
<dbReference type="RefSeq" id="WP_342626909.1">
    <property type="nucleotide sequence ID" value="NZ_LDRV01000174.1"/>
</dbReference>
<dbReference type="Gene3D" id="3.80.30.30">
    <property type="match status" value="1"/>
</dbReference>